<dbReference type="InterPro" id="IPR017737">
    <property type="entry name" value="TssE1-like"/>
</dbReference>
<evidence type="ECO:0000313" key="4">
    <source>
        <dbReference type="Proteomes" id="UP000194546"/>
    </source>
</evidence>
<dbReference type="NCBIfam" id="TIGR03355">
    <property type="entry name" value="VI_chp_2"/>
    <property type="match status" value="1"/>
</dbReference>
<feature type="domain" description="TssC1 N-terminal" evidence="2">
    <location>
        <begin position="98"/>
        <end position="387"/>
    </location>
</feature>
<dbReference type="PANTHER" id="PTHR35565">
    <property type="entry name" value="CYTOPLASMIC PROTEIN-RELATED"/>
    <property type="match status" value="1"/>
</dbReference>
<comment type="caution">
    <text evidence="3">The sequence shown here is derived from an EMBL/GenBank/DDBJ whole genome shotgun (WGS) entry which is preliminary data.</text>
</comment>
<protein>
    <submittedName>
        <fullName evidence="3">Uncharacterized protein ImpC</fullName>
    </submittedName>
</protein>
<dbReference type="Pfam" id="PF04965">
    <property type="entry name" value="GPW_gp25"/>
    <property type="match status" value="1"/>
</dbReference>
<gene>
    <name evidence="3" type="ORF">PAMC26510_29895</name>
</gene>
<organism evidence="3 4">
    <name type="scientific">Caballeronia sordidicola</name>
    <name type="common">Burkholderia sordidicola</name>
    <dbReference type="NCBI Taxonomy" id="196367"/>
    <lineage>
        <taxon>Bacteria</taxon>
        <taxon>Pseudomonadati</taxon>
        <taxon>Pseudomonadota</taxon>
        <taxon>Betaproteobacteria</taxon>
        <taxon>Burkholderiales</taxon>
        <taxon>Burkholderiaceae</taxon>
        <taxon>Caballeronia</taxon>
    </lineage>
</organism>
<dbReference type="SUPFAM" id="SSF160719">
    <property type="entry name" value="gpW/gp25-like"/>
    <property type="match status" value="1"/>
</dbReference>
<reference evidence="3 4" key="1">
    <citation type="submission" date="2017-03" db="EMBL/GenBank/DDBJ databases">
        <title>Genome analysis of strain PAMC 26510.</title>
        <authorList>
            <person name="Oh H.-M."/>
            <person name="Yang J.-A."/>
        </authorList>
    </citation>
    <scope>NUCLEOTIDE SEQUENCE [LARGE SCALE GENOMIC DNA]</scope>
    <source>
        <strain evidence="3 4">PAMC 26510</strain>
    </source>
</reference>
<dbReference type="AlphaFoldDB" id="A0A242MAI1"/>
<dbReference type="Gene3D" id="3.10.450.40">
    <property type="match status" value="1"/>
</dbReference>
<dbReference type="NCBIfam" id="TIGR03357">
    <property type="entry name" value="VI_zyme"/>
    <property type="match status" value="1"/>
</dbReference>
<feature type="domain" description="IraD/Gp25-like" evidence="1">
    <location>
        <begin position="404"/>
        <end position="487"/>
    </location>
</feature>
<dbReference type="Pfam" id="PF05943">
    <property type="entry name" value="VipB"/>
    <property type="match status" value="1"/>
</dbReference>
<evidence type="ECO:0000313" key="3">
    <source>
        <dbReference type="EMBL" id="OTP67951.1"/>
    </source>
</evidence>
<evidence type="ECO:0000259" key="1">
    <source>
        <dbReference type="Pfam" id="PF04965"/>
    </source>
</evidence>
<name>A0A242MAI1_CABSO</name>
<accession>A0A242MAI1</accession>
<sequence>MAKNESRIHEAAAETLVLEEPASTTAAVEKDGVYANLFDKIDLAPVASARPVDAFHNPDSLSESSPDERVTQALRVFLDMIAASSQTVERLDKSLIDHHMASIDQRISAQLDAIMHNETFQQIESAWRGLKFLVDGTDFRKNVKIEVLDVSKDALRQDFEDTPEIIQSGLYLHTYVQEYDTPGGEPIGSVISNYEFDRSPQDIALLRNISKVSAAAHMPFIGSVAPKFFGKESMEDVASIRDIGNYFDRAEYLKWKSFRESDDARYIGLTLPRFLARLPYGPETVPVRAFNYTEAVKGPDHDRYLWANASFAFAANMVNSFIKNGWCVQIRGPQAGGLVQNLPIHLYDLGTGNQAKIPTEVLIPETREFEFANLGFIPLSYYKNHDANGDPIDLHNRNQQTFLSVRDNIQRILNSRRDSLAHLPDYGLGDLSKVYRHMPASAHTLRREIESTLLKYEPRLKAIEIEPADKHDNMLLSFTMTCHLHQTGLVRFGTHFAPDGKAHLTTQDER</sequence>
<dbReference type="EMBL" id="NBTY01000182">
    <property type="protein sequence ID" value="OTP67951.1"/>
    <property type="molecule type" value="Genomic_DNA"/>
</dbReference>
<dbReference type="InterPro" id="IPR007048">
    <property type="entry name" value="IraD/Gp25-like"/>
</dbReference>
<dbReference type="InterPro" id="IPR044031">
    <property type="entry name" value="TssC1_N"/>
</dbReference>
<evidence type="ECO:0000259" key="2">
    <source>
        <dbReference type="Pfam" id="PF05943"/>
    </source>
</evidence>
<dbReference type="PANTHER" id="PTHR35565:SF1">
    <property type="entry name" value="TYPE VI SECRETION SYSTEM CONTRACTILE SHEATH LARGE SUBUNIT"/>
    <property type="match status" value="1"/>
</dbReference>
<dbReference type="InterPro" id="IPR010269">
    <property type="entry name" value="T6SS_TssC-like"/>
</dbReference>
<dbReference type="RefSeq" id="WP_179196492.1">
    <property type="nucleotide sequence ID" value="NZ_NBTY01000182.1"/>
</dbReference>
<dbReference type="Proteomes" id="UP000194546">
    <property type="component" value="Unassembled WGS sequence"/>
</dbReference>
<proteinExistence type="predicted"/>